<dbReference type="CDD" id="cd19092">
    <property type="entry name" value="AKR_BsYcsN_EcYdhF-like"/>
    <property type="match status" value="1"/>
</dbReference>
<dbReference type="EMBL" id="FMXP01000023">
    <property type="protein sequence ID" value="SDB33135.1"/>
    <property type="molecule type" value="Genomic_DNA"/>
</dbReference>
<proteinExistence type="predicted"/>
<dbReference type="PRINTS" id="PR00069">
    <property type="entry name" value="ALDKETRDTASE"/>
</dbReference>
<dbReference type="SUPFAM" id="SSF51430">
    <property type="entry name" value="NAD(P)-linked oxidoreductase"/>
    <property type="match status" value="1"/>
</dbReference>
<protein>
    <submittedName>
        <fullName evidence="2">Predicted oxidoreductase</fullName>
    </submittedName>
</protein>
<dbReference type="AlphaFoldDB" id="A0A1G6CK43"/>
<gene>
    <name evidence="2" type="ORF">SAMN02910293_01638</name>
</gene>
<dbReference type="InterPro" id="IPR050523">
    <property type="entry name" value="AKR_Detox_Biosynth"/>
</dbReference>
<sequence>MLQEIGQTGVEGSRIALGCMRMAALDKVSAEKVLDRALAEGINFFDHADIYGGGESELRFAQALKNLGIARDKLILQSKCGIQKGYFDFSKTHILNSVDGILKRLDTDYLDFLVLHRPDALMEPEEVAEAFNQLKKAGKVKHFGVSNQNRFQIELLQTYLEQPLAVNQMQLSPAHTPMIDAGLNVNMQNSGAIDRDNGVLDYCRLKGMTVQAWSPFQIDLGRGLFMGNPDYVDLTATIEKYAEQYEVSTEAIIIAWILRHPAQMQAIVGSMNPERISKIVEASKVRLTRPEWYDIYRSAGNDLP</sequence>
<dbReference type="Gene3D" id="3.20.20.100">
    <property type="entry name" value="NADP-dependent oxidoreductase domain"/>
    <property type="match status" value="1"/>
</dbReference>
<evidence type="ECO:0000259" key="1">
    <source>
        <dbReference type="Pfam" id="PF00248"/>
    </source>
</evidence>
<dbReference type="STRING" id="439219.SAMN02910293_01638"/>
<dbReference type="PANTHER" id="PTHR43364:SF1">
    <property type="entry name" value="OXIDOREDUCTASE YDHF"/>
    <property type="match status" value="1"/>
</dbReference>
<dbReference type="GO" id="GO:0016491">
    <property type="term" value="F:oxidoreductase activity"/>
    <property type="evidence" value="ECO:0007669"/>
    <property type="project" value="InterPro"/>
</dbReference>
<name>A0A1G6CK43_9STRE</name>
<accession>A0A1G6CK43</accession>
<evidence type="ECO:0000313" key="3">
    <source>
        <dbReference type="Proteomes" id="UP000182508"/>
    </source>
</evidence>
<dbReference type="GO" id="GO:0005829">
    <property type="term" value="C:cytosol"/>
    <property type="evidence" value="ECO:0007669"/>
    <property type="project" value="TreeGrafter"/>
</dbReference>
<dbReference type="eggNOG" id="COG4989">
    <property type="taxonomic scope" value="Bacteria"/>
</dbReference>
<reference evidence="2 3" key="1">
    <citation type="submission" date="2016-10" db="EMBL/GenBank/DDBJ databases">
        <authorList>
            <person name="de Groot N.N."/>
        </authorList>
    </citation>
    <scope>NUCLEOTIDE SEQUENCE [LARGE SCALE GENOMIC DNA]</scope>
    <source>
        <strain evidence="2 3">A-4</strain>
    </source>
</reference>
<dbReference type="InterPro" id="IPR023210">
    <property type="entry name" value="NADP_OxRdtase_dom"/>
</dbReference>
<evidence type="ECO:0000313" key="2">
    <source>
        <dbReference type="EMBL" id="SDB33135.1"/>
    </source>
</evidence>
<dbReference type="Pfam" id="PF00248">
    <property type="entry name" value="Aldo_ket_red"/>
    <property type="match status" value="1"/>
</dbReference>
<organism evidence="2 3">
    <name type="scientific">Streptococcus henryi</name>
    <dbReference type="NCBI Taxonomy" id="439219"/>
    <lineage>
        <taxon>Bacteria</taxon>
        <taxon>Bacillati</taxon>
        <taxon>Bacillota</taxon>
        <taxon>Bacilli</taxon>
        <taxon>Lactobacillales</taxon>
        <taxon>Streptococcaceae</taxon>
        <taxon>Streptococcus</taxon>
    </lineage>
</organism>
<dbReference type="InterPro" id="IPR020471">
    <property type="entry name" value="AKR"/>
</dbReference>
<feature type="domain" description="NADP-dependent oxidoreductase" evidence="1">
    <location>
        <begin position="14"/>
        <end position="294"/>
    </location>
</feature>
<dbReference type="InterPro" id="IPR036812">
    <property type="entry name" value="NAD(P)_OxRdtase_dom_sf"/>
</dbReference>
<keyword evidence="3" id="KW-1185">Reference proteome</keyword>
<dbReference type="PANTHER" id="PTHR43364">
    <property type="entry name" value="NADH-SPECIFIC METHYLGLYOXAL REDUCTASE-RELATED"/>
    <property type="match status" value="1"/>
</dbReference>
<dbReference type="Proteomes" id="UP000182508">
    <property type="component" value="Unassembled WGS sequence"/>
</dbReference>